<reference evidence="3 4" key="1">
    <citation type="submission" date="2020-01" db="EMBL/GenBank/DDBJ databases">
        <authorList>
            <consortium name="DOE Joint Genome Institute"/>
            <person name="Haridas S."/>
            <person name="Albert R."/>
            <person name="Binder M."/>
            <person name="Bloem J."/>
            <person name="Labutti K."/>
            <person name="Salamov A."/>
            <person name="Andreopoulos B."/>
            <person name="Baker S.E."/>
            <person name="Barry K."/>
            <person name="Bills G."/>
            <person name="Bluhm B.H."/>
            <person name="Cannon C."/>
            <person name="Castanera R."/>
            <person name="Culley D.E."/>
            <person name="Daum C."/>
            <person name="Ezra D."/>
            <person name="Gonzalez J.B."/>
            <person name="Henrissat B."/>
            <person name="Kuo A."/>
            <person name="Liang C."/>
            <person name="Lipzen A."/>
            <person name="Lutzoni F."/>
            <person name="Magnuson J."/>
            <person name="Mondo S."/>
            <person name="Nolan M."/>
            <person name="Ohm R."/>
            <person name="Pangilinan J."/>
            <person name="Park H.-J.H."/>
            <person name="Ramirez L."/>
            <person name="Alfaro M."/>
            <person name="Sun H."/>
            <person name="Tritt A."/>
            <person name="Yoshinaga Y."/>
            <person name="Zwiers L.-H.L."/>
            <person name="Turgeon B.G."/>
            <person name="Goodwin S.B."/>
            <person name="Spatafora J.W."/>
            <person name="Crous P.W."/>
            <person name="Grigoriev I.V."/>
        </authorList>
    </citation>
    <scope>NUCLEOTIDE SEQUENCE [LARGE SCALE GENOMIC DNA]</scope>
    <source>
        <strain evidence="3 4">CBS 611.86</strain>
    </source>
</reference>
<gene>
    <name evidence="3" type="ORF">BDV95DRAFT_536524</name>
</gene>
<protein>
    <submittedName>
        <fullName evidence="3">Uncharacterized protein</fullName>
    </submittedName>
</protein>
<feature type="compositionally biased region" description="Gly residues" evidence="1">
    <location>
        <begin position="306"/>
        <end position="320"/>
    </location>
</feature>
<dbReference type="AlphaFoldDB" id="A0A7C8MC55"/>
<dbReference type="EMBL" id="JAADJZ010000003">
    <property type="protein sequence ID" value="KAF2876700.1"/>
    <property type="molecule type" value="Genomic_DNA"/>
</dbReference>
<feature type="signal peptide" evidence="2">
    <location>
        <begin position="1"/>
        <end position="25"/>
    </location>
</feature>
<feature type="chain" id="PRO_5028801190" evidence="2">
    <location>
        <begin position="26"/>
        <end position="351"/>
    </location>
</feature>
<accession>A0A7C8MC55</accession>
<evidence type="ECO:0000256" key="1">
    <source>
        <dbReference type="SAM" id="MobiDB-lite"/>
    </source>
</evidence>
<feature type="compositionally biased region" description="Low complexity" evidence="1">
    <location>
        <begin position="42"/>
        <end position="60"/>
    </location>
</feature>
<dbReference type="Proteomes" id="UP000481861">
    <property type="component" value="Unassembled WGS sequence"/>
</dbReference>
<keyword evidence="4" id="KW-1185">Reference proteome</keyword>
<proteinExistence type="predicted"/>
<feature type="region of interest" description="Disordered" evidence="1">
    <location>
        <begin position="37"/>
        <end position="64"/>
    </location>
</feature>
<keyword evidence="2" id="KW-0732">Signal</keyword>
<evidence type="ECO:0000313" key="3">
    <source>
        <dbReference type="EMBL" id="KAF2876700.1"/>
    </source>
</evidence>
<dbReference type="OrthoDB" id="3267335at2759"/>
<organism evidence="3 4">
    <name type="scientific">Massariosphaeria phaeospora</name>
    <dbReference type="NCBI Taxonomy" id="100035"/>
    <lineage>
        <taxon>Eukaryota</taxon>
        <taxon>Fungi</taxon>
        <taxon>Dikarya</taxon>
        <taxon>Ascomycota</taxon>
        <taxon>Pezizomycotina</taxon>
        <taxon>Dothideomycetes</taxon>
        <taxon>Pleosporomycetidae</taxon>
        <taxon>Pleosporales</taxon>
        <taxon>Pleosporales incertae sedis</taxon>
        <taxon>Massariosphaeria</taxon>
    </lineage>
</organism>
<evidence type="ECO:0000256" key="2">
    <source>
        <dbReference type="SAM" id="SignalP"/>
    </source>
</evidence>
<comment type="caution">
    <text evidence="3">The sequence shown here is derived from an EMBL/GenBank/DDBJ whole genome shotgun (WGS) entry which is preliminary data.</text>
</comment>
<name>A0A7C8MC55_9PLEO</name>
<sequence>MIRSSSLFRSFLICTCFIIWGGVNGQMIGRYKDREQLWPRQNGNGNNNNKNDNNNNNGPNTSAFNIENGRIFTPGLGIILAPQPLTPMGGDFLHIAIDVSGDGQLQVPPRNRDDRLAQVFNFTMFLTSNTLQKNFTISNITTDTPPLADIMNQEPGQTVKHINFEWPDCLVGDGQDNIEDTARGDYNITIHQNFRLAGSDHYSIFNLPISVTNSIQQFPGASQLLTKPPPGPLNANGGRITCDLISNPLLDISELVASVNNPPGQPYRDIAIETAGSGQGGQIGDPGNANPNANPNNPNSNNPSGNGEGIGARPGGGSQGELGDALKNASGRYWAVLIMAAMAVLGDSALS</sequence>
<evidence type="ECO:0000313" key="4">
    <source>
        <dbReference type="Proteomes" id="UP000481861"/>
    </source>
</evidence>
<feature type="region of interest" description="Disordered" evidence="1">
    <location>
        <begin position="267"/>
        <end position="323"/>
    </location>
</feature>
<feature type="compositionally biased region" description="Low complexity" evidence="1">
    <location>
        <begin position="285"/>
        <end position="305"/>
    </location>
</feature>